<evidence type="ECO:0000313" key="3">
    <source>
        <dbReference type="EMBL" id="GGS12285.1"/>
    </source>
</evidence>
<dbReference type="InterPro" id="IPR029016">
    <property type="entry name" value="GAF-like_dom_sf"/>
</dbReference>
<dbReference type="Pfam" id="PF13426">
    <property type="entry name" value="PAS_9"/>
    <property type="match status" value="1"/>
</dbReference>
<gene>
    <name evidence="3" type="ORF">GCM10008960_42440</name>
</gene>
<reference evidence="4" key="1">
    <citation type="journal article" date="2019" name="Int. J. Syst. Evol. Microbiol.">
        <title>The Global Catalogue of Microorganisms (GCM) 10K type strain sequencing project: providing services to taxonomists for standard genome sequencing and annotation.</title>
        <authorList>
            <consortium name="The Broad Institute Genomics Platform"/>
            <consortium name="The Broad Institute Genome Sequencing Center for Infectious Disease"/>
            <person name="Wu L."/>
            <person name="Ma J."/>
        </authorList>
    </citation>
    <scope>NUCLEOTIDE SEQUENCE [LARGE SCALE GENOMIC DNA]</scope>
    <source>
        <strain evidence="4">JCM 31405</strain>
    </source>
</reference>
<evidence type="ECO:0000313" key="4">
    <source>
        <dbReference type="Proteomes" id="UP000644548"/>
    </source>
</evidence>
<dbReference type="Proteomes" id="UP000644548">
    <property type="component" value="Unassembled WGS sequence"/>
</dbReference>
<dbReference type="PROSITE" id="PS50112">
    <property type="entry name" value="PAS"/>
    <property type="match status" value="1"/>
</dbReference>
<keyword evidence="4" id="KW-1185">Reference proteome</keyword>
<feature type="domain" description="PAS" evidence="2">
    <location>
        <begin position="140"/>
        <end position="182"/>
    </location>
</feature>
<protein>
    <recommendedName>
        <fullName evidence="2">PAS domain-containing protein</fullName>
    </recommendedName>
</protein>
<accession>A0ABQ2S9P0</accession>
<evidence type="ECO:0000259" key="2">
    <source>
        <dbReference type="PROSITE" id="PS50112"/>
    </source>
</evidence>
<dbReference type="NCBIfam" id="TIGR00229">
    <property type="entry name" value="sensory_box"/>
    <property type="match status" value="1"/>
</dbReference>
<dbReference type="RefSeq" id="WP_189075106.1">
    <property type="nucleotide sequence ID" value="NZ_BMQN01000047.1"/>
</dbReference>
<dbReference type="InterPro" id="IPR035965">
    <property type="entry name" value="PAS-like_dom_sf"/>
</dbReference>
<evidence type="ECO:0000256" key="1">
    <source>
        <dbReference type="SAM" id="MobiDB-lite"/>
    </source>
</evidence>
<name>A0ABQ2S9P0_9DEIO</name>
<proteinExistence type="predicted"/>
<sequence>MLPSRLRDHLPALTGAATAIGTPADLDGHLLRPLTPLLQLQWTRWQRDGIHWTPASHSAAPPSHAPTPPALLDTQDAALPALTVTADGLLLQVTPDDAAQLTGPTPSAQEQGELLVVAQVAALALRHAALTRSADTTRAVLARVQTLANLSPIGIATGNLDGQLVEVNDAYLHLLGYTREDFDSGLINWVDLTPATERAGDEAAFARAFTHGTSGWYEKTMIDRYGQPLPVEVQLLRYHDQPGDLVIGYVRDLRERRALEVERQARADATAAQLSRSESDLAQLAAQLHAQNTELEARTAVLEGFAELTRDLTLEGDLYALIRRAQQFAQHLLPSGFAVYYEPEGDLWRLKSQVGDLGNPDLQAVLNAGISFTGTPNLLIPWQTRRPYYQEHYDHAADGLETLTAQLQTTATLPVTVHGQPRGIFAFGLNHARNWRRTDKAVLESVSQSLGLAIERAEQARTLREHATELEVRTRALEAFAELSRDLTLEPDPVGLVARAQDIIVELLPQAVTTYYEPEG</sequence>
<dbReference type="CDD" id="cd00130">
    <property type="entry name" value="PAS"/>
    <property type="match status" value="1"/>
</dbReference>
<comment type="caution">
    <text evidence="3">The sequence shown here is derived from an EMBL/GenBank/DDBJ whole genome shotgun (WGS) entry which is preliminary data.</text>
</comment>
<dbReference type="SUPFAM" id="SSF55785">
    <property type="entry name" value="PYP-like sensor domain (PAS domain)"/>
    <property type="match status" value="1"/>
</dbReference>
<dbReference type="Gene3D" id="3.30.450.20">
    <property type="entry name" value="PAS domain"/>
    <property type="match status" value="1"/>
</dbReference>
<dbReference type="EMBL" id="BMQN01000047">
    <property type="protein sequence ID" value="GGS12285.1"/>
    <property type="molecule type" value="Genomic_DNA"/>
</dbReference>
<dbReference type="SUPFAM" id="SSF55781">
    <property type="entry name" value="GAF domain-like"/>
    <property type="match status" value="1"/>
</dbReference>
<feature type="compositionally biased region" description="Low complexity" evidence="1">
    <location>
        <begin position="53"/>
        <end position="62"/>
    </location>
</feature>
<dbReference type="SMART" id="SM00091">
    <property type="entry name" value="PAS"/>
    <property type="match status" value="1"/>
</dbReference>
<feature type="region of interest" description="Disordered" evidence="1">
    <location>
        <begin position="53"/>
        <end position="72"/>
    </location>
</feature>
<organism evidence="3 4">
    <name type="scientific">Deinococcus sedimenti</name>
    <dbReference type="NCBI Taxonomy" id="1867090"/>
    <lineage>
        <taxon>Bacteria</taxon>
        <taxon>Thermotogati</taxon>
        <taxon>Deinococcota</taxon>
        <taxon>Deinococci</taxon>
        <taxon>Deinococcales</taxon>
        <taxon>Deinococcaceae</taxon>
        <taxon>Deinococcus</taxon>
    </lineage>
</organism>
<dbReference type="Gene3D" id="3.30.450.40">
    <property type="match status" value="1"/>
</dbReference>
<dbReference type="InterPro" id="IPR000014">
    <property type="entry name" value="PAS"/>
</dbReference>